<keyword evidence="3 5" id="KW-1133">Transmembrane helix</keyword>
<feature type="transmembrane region" description="Helical" evidence="5">
    <location>
        <begin position="228"/>
        <end position="252"/>
    </location>
</feature>
<feature type="domain" description="ABC transmembrane type-2" evidence="6">
    <location>
        <begin position="23"/>
        <end position="254"/>
    </location>
</feature>
<evidence type="ECO:0000313" key="8">
    <source>
        <dbReference type="Proteomes" id="UP001327219"/>
    </source>
</evidence>
<dbReference type="InterPro" id="IPR052522">
    <property type="entry name" value="ABC-2_transport_permease"/>
</dbReference>
<dbReference type="Proteomes" id="UP001327219">
    <property type="component" value="Chromosome"/>
</dbReference>
<dbReference type="PROSITE" id="PS51012">
    <property type="entry name" value="ABC_TM2"/>
    <property type="match status" value="1"/>
</dbReference>
<evidence type="ECO:0000256" key="5">
    <source>
        <dbReference type="RuleBase" id="RU361157"/>
    </source>
</evidence>
<dbReference type="InterPro" id="IPR000412">
    <property type="entry name" value="ABC_2_transport"/>
</dbReference>
<dbReference type="Pfam" id="PF01061">
    <property type="entry name" value="ABC2_membrane"/>
    <property type="match status" value="1"/>
</dbReference>
<dbReference type="RefSeq" id="WP_323732506.1">
    <property type="nucleotide sequence ID" value="NZ_CP110820.1"/>
</dbReference>
<dbReference type="InterPro" id="IPR047817">
    <property type="entry name" value="ABC2_TM_bact-type"/>
</dbReference>
<dbReference type="EMBL" id="CP110820">
    <property type="protein sequence ID" value="WPX96792.1"/>
    <property type="molecule type" value="Genomic_DNA"/>
</dbReference>
<feature type="transmembrane region" description="Helical" evidence="5">
    <location>
        <begin position="29"/>
        <end position="48"/>
    </location>
</feature>
<evidence type="ECO:0000256" key="1">
    <source>
        <dbReference type="ARBA" id="ARBA00004141"/>
    </source>
</evidence>
<reference evidence="7 8" key="1">
    <citation type="submission" date="2022-11" db="EMBL/GenBank/DDBJ databases">
        <title>Host association and intracellularity evolved multiple times independently in the Rickettsiales.</title>
        <authorList>
            <person name="Castelli M."/>
            <person name="Nardi T."/>
            <person name="Gammuto L."/>
            <person name="Bellinzona G."/>
            <person name="Sabaneyeva E."/>
            <person name="Potekhin A."/>
            <person name="Serra V."/>
            <person name="Petroni G."/>
            <person name="Sassera D."/>
        </authorList>
    </citation>
    <scope>NUCLEOTIDE SEQUENCE [LARGE SCALE GENOMIC DNA]</scope>
    <source>
        <strain evidence="7 8">NDG2</strain>
    </source>
</reference>
<evidence type="ECO:0000313" key="7">
    <source>
        <dbReference type="EMBL" id="WPX96792.1"/>
    </source>
</evidence>
<keyword evidence="4 5" id="KW-0472">Membrane</keyword>
<evidence type="ECO:0000259" key="6">
    <source>
        <dbReference type="PROSITE" id="PS51012"/>
    </source>
</evidence>
<feature type="transmembrane region" description="Helical" evidence="5">
    <location>
        <begin position="179"/>
        <end position="198"/>
    </location>
</feature>
<protein>
    <recommendedName>
        <fullName evidence="5">Transport permease protein</fullName>
    </recommendedName>
</protein>
<feature type="transmembrane region" description="Helical" evidence="5">
    <location>
        <begin position="99"/>
        <end position="123"/>
    </location>
</feature>
<feature type="transmembrane region" description="Helical" evidence="5">
    <location>
        <begin position="143"/>
        <end position="167"/>
    </location>
</feature>
<feature type="transmembrane region" description="Helical" evidence="5">
    <location>
        <begin position="54"/>
        <end position="78"/>
    </location>
</feature>
<evidence type="ECO:0000256" key="3">
    <source>
        <dbReference type="ARBA" id="ARBA00022989"/>
    </source>
</evidence>
<sequence length="257" mass="29233">MQIKEKFIALKTIVSKEIKRMLRMWPQTLIPPMITTSLYFLIFGKILFDDREMVISGVSVSYVHYLVPGLVVMAVINNSYGNTSFSLFGAKFQKNIEELLIAPIPTWMIILGFTLGGVFRGLINGVMVLATAYFFEPIDIHASLIALFIAFLISMFFSLVGIVNAIFARNFDDVSWVPAFILTPMVYLGGVFFSVNALPDFWKKIVMFNPIYHFVDIFRYNLIGIGEFHFLSFGSLVIGNIILFTITNFIFVKKLQK</sequence>
<dbReference type="PIRSF" id="PIRSF006648">
    <property type="entry name" value="DrrB"/>
    <property type="match status" value="1"/>
</dbReference>
<keyword evidence="2 5" id="KW-0812">Transmembrane</keyword>
<comment type="similarity">
    <text evidence="5">Belongs to the ABC-2 integral membrane protein family.</text>
</comment>
<gene>
    <name evidence="7" type="ORF">Bandiella_00920</name>
</gene>
<proteinExistence type="inferred from homology"/>
<name>A0ABZ0ULG8_9RICK</name>
<keyword evidence="5" id="KW-0813">Transport</keyword>
<keyword evidence="8" id="KW-1185">Reference proteome</keyword>
<dbReference type="InterPro" id="IPR013525">
    <property type="entry name" value="ABC2_TM"/>
</dbReference>
<evidence type="ECO:0000256" key="2">
    <source>
        <dbReference type="ARBA" id="ARBA00022692"/>
    </source>
</evidence>
<evidence type="ECO:0000256" key="4">
    <source>
        <dbReference type="ARBA" id="ARBA00023136"/>
    </source>
</evidence>
<dbReference type="PRINTS" id="PR00164">
    <property type="entry name" value="ABC2TRNSPORT"/>
</dbReference>
<comment type="subcellular location">
    <subcellularLocation>
        <location evidence="5">Cell inner membrane</location>
        <topology evidence="5">Multi-pass membrane protein</topology>
    </subcellularLocation>
    <subcellularLocation>
        <location evidence="1">Membrane</location>
        <topology evidence="1">Multi-pass membrane protein</topology>
    </subcellularLocation>
</comment>
<dbReference type="PANTHER" id="PTHR43332">
    <property type="entry name" value="INNER MEMBRANE TRANSPORT PERMEASE YADH-RELATED"/>
    <property type="match status" value="1"/>
</dbReference>
<dbReference type="PANTHER" id="PTHR43332:SF2">
    <property type="entry name" value="INNER MEMBRANE TRANSPORT PERMEASE YADH"/>
    <property type="match status" value="1"/>
</dbReference>
<dbReference type="NCBIfam" id="NF011648">
    <property type="entry name" value="PRK15066.1"/>
    <property type="match status" value="1"/>
</dbReference>
<accession>A0ABZ0ULG8</accession>
<organism evidence="7 8">
    <name type="scientific">Candidatus Bandiella euplotis</name>
    <dbReference type="NCBI Taxonomy" id="1664265"/>
    <lineage>
        <taxon>Bacteria</taxon>
        <taxon>Pseudomonadati</taxon>
        <taxon>Pseudomonadota</taxon>
        <taxon>Alphaproteobacteria</taxon>
        <taxon>Rickettsiales</taxon>
        <taxon>Candidatus Midichloriaceae</taxon>
        <taxon>Candidatus Bandiella</taxon>
    </lineage>
</organism>
<keyword evidence="5" id="KW-1003">Cell membrane</keyword>